<sequence>MVREGGVLKLLEFENEDLEKRFNSAMEGFLSPNLPQIVPRRNSKASCERCTAHLVGKDEDEHSIPEFDLKSSSDKMEMMGAVVERHERSQCKNANGESLEGGHGKHSHYFLIAFSNLKENSIARIGRIWKEITIEESSIPQTIDLSARVLQLASKSELTPEDKFSVISSLFASEICRLLVPHSMGVANFYFDKYIRSCTEKICSVLLLSEEMIQLFIEDRHLEIIASLLQDFLICKQVLVYKNGDLCSTVSSRFQFISGCIIFALICDKTNQLDLIRGTAYRVLLDCKSDISYALISTHIFANICGERLFGTKKERLLQNAICWVVHCIEKAGAKDLGFAPCQQCPCKMEADGTEAFVDLLLDELEACSLLKHQEPHFGCGEHCSTCTAERNALCYFTEIVSLLELVGSYMAWECAYNKLVCRLFKILELCGHEELSASILVLIGHLPRCFVEGRCDQIQVLELRDKLLNFMGTRNKSGLALQFACIGALLNLLPIKFKQIMPGRDDLSSDKGQFSREICQIRSWFSGLSEEQKGTFQSLFMANFV</sequence>
<gene>
    <name evidence="1" type="ORF">LUZ62_043656</name>
</gene>
<evidence type="ECO:0000313" key="2">
    <source>
        <dbReference type="Proteomes" id="UP001140206"/>
    </source>
</evidence>
<dbReference type="EMBL" id="JAMFTS010000002">
    <property type="protein sequence ID" value="KAJ4792410.1"/>
    <property type="molecule type" value="Genomic_DNA"/>
</dbReference>
<evidence type="ECO:0000313" key="1">
    <source>
        <dbReference type="EMBL" id="KAJ4792410.1"/>
    </source>
</evidence>
<proteinExistence type="predicted"/>
<reference evidence="1" key="1">
    <citation type="submission" date="2022-08" db="EMBL/GenBank/DDBJ databases">
        <authorList>
            <person name="Marques A."/>
        </authorList>
    </citation>
    <scope>NUCLEOTIDE SEQUENCE</scope>
    <source>
        <strain evidence="1">RhyPub2mFocal</strain>
        <tissue evidence="1">Leaves</tissue>
    </source>
</reference>
<dbReference type="Proteomes" id="UP001140206">
    <property type="component" value="Chromosome 2"/>
</dbReference>
<dbReference type="AlphaFoldDB" id="A0AAV8FFW6"/>
<dbReference type="PANTHER" id="PTHR35480:SF1">
    <property type="entry name" value="MATERNAL EFFECT EMBRYO ARREST 22"/>
    <property type="match status" value="1"/>
</dbReference>
<dbReference type="PANTHER" id="PTHR35480">
    <property type="entry name" value="MATERNAL EFFECT EMBRYO ARREST 22"/>
    <property type="match status" value="1"/>
</dbReference>
<keyword evidence="2" id="KW-1185">Reference proteome</keyword>
<comment type="caution">
    <text evidence="1">The sequence shown here is derived from an EMBL/GenBank/DDBJ whole genome shotgun (WGS) entry which is preliminary data.</text>
</comment>
<organism evidence="1 2">
    <name type="scientific">Rhynchospora pubera</name>
    <dbReference type="NCBI Taxonomy" id="906938"/>
    <lineage>
        <taxon>Eukaryota</taxon>
        <taxon>Viridiplantae</taxon>
        <taxon>Streptophyta</taxon>
        <taxon>Embryophyta</taxon>
        <taxon>Tracheophyta</taxon>
        <taxon>Spermatophyta</taxon>
        <taxon>Magnoliopsida</taxon>
        <taxon>Liliopsida</taxon>
        <taxon>Poales</taxon>
        <taxon>Cyperaceae</taxon>
        <taxon>Cyperoideae</taxon>
        <taxon>Rhynchosporeae</taxon>
        <taxon>Rhynchospora</taxon>
    </lineage>
</organism>
<accession>A0AAV8FFW6</accession>
<name>A0AAV8FFW6_9POAL</name>
<protein>
    <submittedName>
        <fullName evidence="1">Maternal effect embryo arrest 22</fullName>
    </submittedName>
</protein>